<keyword evidence="1" id="KW-0175">Coiled coil</keyword>
<reference evidence="3 4" key="1">
    <citation type="journal article" date="2022" name="Nat. Genet.">
        <title>Improved pea reference genome and pan-genome highlight genomic features and evolutionary characteristics.</title>
        <authorList>
            <person name="Yang T."/>
            <person name="Liu R."/>
            <person name="Luo Y."/>
            <person name="Hu S."/>
            <person name="Wang D."/>
            <person name="Wang C."/>
            <person name="Pandey M.K."/>
            <person name="Ge S."/>
            <person name="Xu Q."/>
            <person name="Li N."/>
            <person name="Li G."/>
            <person name="Huang Y."/>
            <person name="Saxena R.K."/>
            <person name="Ji Y."/>
            <person name="Li M."/>
            <person name="Yan X."/>
            <person name="He Y."/>
            <person name="Liu Y."/>
            <person name="Wang X."/>
            <person name="Xiang C."/>
            <person name="Varshney R.K."/>
            <person name="Ding H."/>
            <person name="Gao S."/>
            <person name="Zong X."/>
        </authorList>
    </citation>
    <scope>NUCLEOTIDE SEQUENCE [LARGE SCALE GENOMIC DNA]</scope>
    <source>
        <strain evidence="3 4">cv. Zhongwan 6</strain>
    </source>
</reference>
<feature type="domain" description="DUF7745" evidence="2">
    <location>
        <begin position="1"/>
        <end position="69"/>
    </location>
</feature>
<dbReference type="Proteomes" id="UP001058974">
    <property type="component" value="Chromosome 1"/>
</dbReference>
<evidence type="ECO:0000313" key="3">
    <source>
        <dbReference type="EMBL" id="KAI5447814.1"/>
    </source>
</evidence>
<dbReference type="AlphaFoldDB" id="A0A9D5H0R0"/>
<organism evidence="3 4">
    <name type="scientific">Pisum sativum</name>
    <name type="common">Garden pea</name>
    <name type="synonym">Lathyrus oleraceus</name>
    <dbReference type="NCBI Taxonomy" id="3888"/>
    <lineage>
        <taxon>Eukaryota</taxon>
        <taxon>Viridiplantae</taxon>
        <taxon>Streptophyta</taxon>
        <taxon>Embryophyta</taxon>
        <taxon>Tracheophyta</taxon>
        <taxon>Spermatophyta</taxon>
        <taxon>Magnoliopsida</taxon>
        <taxon>eudicotyledons</taxon>
        <taxon>Gunneridae</taxon>
        <taxon>Pentapetalae</taxon>
        <taxon>rosids</taxon>
        <taxon>fabids</taxon>
        <taxon>Fabales</taxon>
        <taxon>Fabaceae</taxon>
        <taxon>Papilionoideae</taxon>
        <taxon>50 kb inversion clade</taxon>
        <taxon>NPAAA clade</taxon>
        <taxon>Hologalegina</taxon>
        <taxon>IRL clade</taxon>
        <taxon>Fabeae</taxon>
        <taxon>Lathyrus</taxon>
    </lineage>
</organism>
<gene>
    <name evidence="3" type="ORF">KIW84_015314</name>
</gene>
<dbReference type="Pfam" id="PF24924">
    <property type="entry name" value="DUF7745"/>
    <property type="match status" value="1"/>
</dbReference>
<protein>
    <recommendedName>
        <fullName evidence="2">DUF7745 domain-containing protein</fullName>
    </recommendedName>
</protein>
<keyword evidence="4" id="KW-1185">Reference proteome</keyword>
<feature type="coiled-coil region" evidence="1">
    <location>
        <begin position="89"/>
        <end position="123"/>
    </location>
</feature>
<evidence type="ECO:0000256" key="1">
    <source>
        <dbReference type="SAM" id="Coils"/>
    </source>
</evidence>
<sequence>MRQFGHAMNGPPRDEDFVPFFINNVHPLNPVVRKVRKAWTKIVKSGPEHGKKKVISKELYVQWAKGRAQIVRMPFYFESSYLPQVLELEPILQEDVDKLTSKINELELENNLLRLQLIKEKQRGDDLEDEGNGVKMLYESSKKKAREDKECEDCLLNPQDCGKLKVGIQELIDQRVMIVEQMSTVNEVATLEILYDLIRVPVEIPYNLISVPATAYPITPLVIAAPASFSFDSTKTVPWNL</sequence>
<dbReference type="InterPro" id="IPR056647">
    <property type="entry name" value="DUF7745"/>
</dbReference>
<evidence type="ECO:0000313" key="4">
    <source>
        <dbReference type="Proteomes" id="UP001058974"/>
    </source>
</evidence>
<dbReference type="Gramene" id="Psat01G0531400-T1">
    <property type="protein sequence ID" value="KAI5447814.1"/>
    <property type="gene ID" value="KIW84_015314"/>
</dbReference>
<accession>A0A9D5H0R0</accession>
<proteinExistence type="predicted"/>
<comment type="caution">
    <text evidence="3">The sequence shown here is derived from an EMBL/GenBank/DDBJ whole genome shotgun (WGS) entry which is preliminary data.</text>
</comment>
<evidence type="ECO:0000259" key="2">
    <source>
        <dbReference type="Pfam" id="PF24924"/>
    </source>
</evidence>
<dbReference type="EMBL" id="JAMSHJ010000001">
    <property type="protein sequence ID" value="KAI5447814.1"/>
    <property type="molecule type" value="Genomic_DNA"/>
</dbReference>
<name>A0A9D5H0R0_PEA</name>